<evidence type="ECO:0000313" key="3">
    <source>
        <dbReference type="Proteomes" id="UP000198381"/>
    </source>
</evidence>
<dbReference type="PANTHER" id="PTHR22916">
    <property type="entry name" value="GLYCOSYLTRANSFERASE"/>
    <property type="match status" value="1"/>
</dbReference>
<dbReference type="RefSeq" id="WP_089058832.1">
    <property type="nucleotide sequence ID" value="NZ_MUHD01000028.1"/>
</dbReference>
<protein>
    <recommendedName>
        <fullName evidence="1">Glycosyltransferase 2-like domain-containing protein</fullName>
    </recommendedName>
</protein>
<dbReference type="SUPFAM" id="SSF53448">
    <property type="entry name" value="Nucleotide-diphospho-sugar transferases"/>
    <property type="match status" value="1"/>
</dbReference>
<dbReference type="PANTHER" id="PTHR22916:SF3">
    <property type="entry name" value="UDP-GLCNAC:BETAGAL BETA-1,3-N-ACETYLGLUCOSAMINYLTRANSFERASE-LIKE PROTEIN 1"/>
    <property type="match status" value="1"/>
</dbReference>
<evidence type="ECO:0000259" key="1">
    <source>
        <dbReference type="Pfam" id="PF00535"/>
    </source>
</evidence>
<proteinExistence type="predicted"/>
<name>A0ABX4CT95_9FLAO</name>
<gene>
    <name evidence="2" type="ORF">B0A81_15330</name>
</gene>
<dbReference type="EMBL" id="MUHD01000028">
    <property type="protein sequence ID" value="OXB05320.1"/>
    <property type="molecule type" value="Genomic_DNA"/>
</dbReference>
<dbReference type="InterPro" id="IPR001173">
    <property type="entry name" value="Glyco_trans_2-like"/>
</dbReference>
<sequence>MKIENYKDNPLVSIIVPCYNHEKYVTTALSSILEDTYPFKEIVIIDDGSLDESVKCIEKWVEENNSTIPIIFKHRKNKGFTATLNELISLTNGKYIIPLASDDLLINNTISERVNILENDNSKMVIISDARVIDNNGDLIYESMIEDFHKSKKEKYQSDKDILNEIIFNFAISGPVVFIDKNIYKLIGKYPEDLKAEDLYFYIKSACLNKVIFFDKKVCNYRIHSSNTSGVNPELSKTVIRTYLRTLKNIPGAYIKIKVLKRIAGIYYNIFFIKRKQS</sequence>
<comment type="caution">
    <text evidence="2">The sequence shown here is derived from an EMBL/GenBank/DDBJ whole genome shotgun (WGS) entry which is preliminary data.</text>
</comment>
<keyword evidence="3" id="KW-1185">Reference proteome</keyword>
<reference evidence="2 3" key="1">
    <citation type="submission" date="2016-11" db="EMBL/GenBank/DDBJ databases">
        <title>Whole genomes of Flavobacteriaceae.</title>
        <authorList>
            <person name="Stine C."/>
            <person name="Li C."/>
            <person name="Tadesse D."/>
        </authorList>
    </citation>
    <scope>NUCLEOTIDE SEQUENCE [LARGE SCALE GENOMIC DNA]</scope>
    <source>
        <strain evidence="2 3">CCUG 60112</strain>
    </source>
</reference>
<dbReference type="Gene3D" id="3.90.550.10">
    <property type="entry name" value="Spore Coat Polysaccharide Biosynthesis Protein SpsA, Chain A"/>
    <property type="match status" value="1"/>
</dbReference>
<dbReference type="InterPro" id="IPR029044">
    <property type="entry name" value="Nucleotide-diphossugar_trans"/>
</dbReference>
<organism evidence="2 3">
    <name type="scientific">Flavobacterium plurextorum</name>
    <dbReference type="NCBI Taxonomy" id="1114867"/>
    <lineage>
        <taxon>Bacteria</taxon>
        <taxon>Pseudomonadati</taxon>
        <taxon>Bacteroidota</taxon>
        <taxon>Flavobacteriia</taxon>
        <taxon>Flavobacteriales</taxon>
        <taxon>Flavobacteriaceae</taxon>
        <taxon>Flavobacterium</taxon>
    </lineage>
</organism>
<dbReference type="Proteomes" id="UP000198381">
    <property type="component" value="Unassembled WGS sequence"/>
</dbReference>
<evidence type="ECO:0000313" key="2">
    <source>
        <dbReference type="EMBL" id="OXB05320.1"/>
    </source>
</evidence>
<accession>A0ABX4CT95</accession>
<feature type="domain" description="Glycosyltransferase 2-like" evidence="1">
    <location>
        <begin position="13"/>
        <end position="161"/>
    </location>
</feature>
<dbReference type="Pfam" id="PF00535">
    <property type="entry name" value="Glycos_transf_2"/>
    <property type="match status" value="1"/>
</dbReference>